<organism evidence="1 2">
    <name type="scientific">Leifsonia xyli subsp. xyli</name>
    <dbReference type="NCBI Taxonomy" id="59736"/>
    <lineage>
        <taxon>Bacteria</taxon>
        <taxon>Bacillati</taxon>
        <taxon>Actinomycetota</taxon>
        <taxon>Actinomycetes</taxon>
        <taxon>Micrococcales</taxon>
        <taxon>Microbacteriaceae</taxon>
        <taxon>Leifsonia</taxon>
    </lineage>
</organism>
<dbReference type="Proteomes" id="UP000094426">
    <property type="component" value="Unassembled WGS sequence"/>
</dbReference>
<reference evidence="1 2" key="1">
    <citation type="submission" date="2015-11" db="EMBL/GenBank/DDBJ databases">
        <authorList>
            <person name="Zhang Y."/>
            <person name="Guo Z."/>
        </authorList>
    </citation>
    <scope>NUCLEOTIDE SEQUENCE [LARGE SCALE GENOMIC DNA]</scope>
    <source>
        <strain evidence="2">gdw1</strain>
    </source>
</reference>
<dbReference type="AlphaFoldDB" id="A0A1E2SMP1"/>
<sequence>MSLTSGLAGTPDVLSPASGKLTTMLPARTDNQVSQWSFSQPGVYCVPVTWTATKAGSRTPVSVRKVLTFAAGVADDTGITSCSRGQKPTGQGSGR</sequence>
<accession>A0A1E2SMP1</accession>
<proteinExistence type="predicted"/>
<evidence type="ECO:0000313" key="2">
    <source>
        <dbReference type="Proteomes" id="UP000094426"/>
    </source>
</evidence>
<name>A0A1E2SMP1_LEIXY</name>
<gene>
    <name evidence="1" type="ORF">ATY41_00030</name>
</gene>
<protein>
    <submittedName>
        <fullName evidence="1">Uncharacterized protein</fullName>
    </submittedName>
</protein>
<comment type="caution">
    <text evidence="1">The sequence shown here is derived from an EMBL/GenBank/DDBJ whole genome shotgun (WGS) entry which is preliminary data.</text>
</comment>
<dbReference type="EMBL" id="LNZG01000001">
    <property type="protein sequence ID" value="ODA91135.1"/>
    <property type="molecule type" value="Genomic_DNA"/>
</dbReference>
<dbReference type="RefSeq" id="WP_041767726.1">
    <property type="nucleotide sequence ID" value="NZ_LNZG01000001.1"/>
</dbReference>
<evidence type="ECO:0000313" key="1">
    <source>
        <dbReference type="EMBL" id="ODA91135.1"/>
    </source>
</evidence>